<dbReference type="PANTHER" id="PTHR46112:SF2">
    <property type="entry name" value="XAA-PRO AMINOPEPTIDASE P-RELATED"/>
    <property type="match status" value="1"/>
</dbReference>
<dbReference type="AlphaFoldDB" id="A0A1N7EH72"/>
<dbReference type="InterPro" id="IPR000994">
    <property type="entry name" value="Pept_M24"/>
</dbReference>
<dbReference type="SUPFAM" id="SSF55920">
    <property type="entry name" value="Creatinase/aminopeptidase"/>
    <property type="match status" value="1"/>
</dbReference>
<dbReference type="InterPro" id="IPR050659">
    <property type="entry name" value="Peptidase_M24B"/>
</dbReference>
<accession>A0A1N7EH72</accession>
<evidence type="ECO:0000313" key="3">
    <source>
        <dbReference type="Proteomes" id="UP000186218"/>
    </source>
</evidence>
<dbReference type="InterPro" id="IPR036005">
    <property type="entry name" value="Creatinase/aminopeptidase-like"/>
</dbReference>
<dbReference type="Gene3D" id="3.90.230.10">
    <property type="entry name" value="Creatinase/methionine aminopeptidase superfamily"/>
    <property type="match status" value="1"/>
</dbReference>
<name>A0A1N7EH72_9NOCA</name>
<feature type="domain" description="Peptidase M24" evidence="1">
    <location>
        <begin position="16"/>
        <end position="196"/>
    </location>
</feature>
<sequence>MGDVSTDEQTRVTNLLDAQRMAVGLFDAITEQGLIRPGVSERQVSDEVRDLAAEMYGVSRFWHKRIVRGGVNTLQPYRENPPDRTLTDDDIAFVDFGPVFEGWEADFGRTYVLGADPRKQALRDALPTIFDAGRCYFDSHPEVTGEELYQEVVRLAEQDGWEFGGEIAGHLVGEFPHEKIRGDEVLSYIAPGSTTPMRRLDGSGRPCHWILEIHLVDRDRGIGGFHEELLDIGHR</sequence>
<dbReference type="EMBL" id="FTNT01000003">
    <property type="protein sequence ID" value="SIR87394.1"/>
    <property type="molecule type" value="Genomic_DNA"/>
</dbReference>
<evidence type="ECO:0000259" key="1">
    <source>
        <dbReference type="Pfam" id="PF00557"/>
    </source>
</evidence>
<evidence type="ECO:0000313" key="2">
    <source>
        <dbReference type="EMBL" id="SIR87394.1"/>
    </source>
</evidence>
<dbReference type="RefSeq" id="WP_076477720.1">
    <property type="nucleotide sequence ID" value="NZ_FTNT01000003.1"/>
</dbReference>
<organism evidence="2 3">
    <name type="scientific">Williamsia sterculiae</name>
    <dbReference type="NCBI Taxonomy" id="1344003"/>
    <lineage>
        <taxon>Bacteria</taxon>
        <taxon>Bacillati</taxon>
        <taxon>Actinomycetota</taxon>
        <taxon>Actinomycetes</taxon>
        <taxon>Mycobacteriales</taxon>
        <taxon>Nocardiaceae</taxon>
        <taxon>Williamsia</taxon>
    </lineage>
</organism>
<reference evidence="2 3" key="1">
    <citation type="submission" date="2017-01" db="EMBL/GenBank/DDBJ databases">
        <authorList>
            <person name="Mah S.A."/>
            <person name="Swanson W.J."/>
            <person name="Moy G.W."/>
            <person name="Vacquier V.D."/>
        </authorList>
    </citation>
    <scope>NUCLEOTIDE SEQUENCE [LARGE SCALE GENOMIC DNA]</scope>
    <source>
        <strain evidence="2 3">CPCC 203464</strain>
    </source>
</reference>
<dbReference type="Pfam" id="PF00557">
    <property type="entry name" value="Peptidase_M24"/>
    <property type="match status" value="1"/>
</dbReference>
<gene>
    <name evidence="2" type="ORF">SAMN05445060_1308</name>
</gene>
<dbReference type="OrthoDB" id="8418909at2"/>
<dbReference type="CDD" id="cd01066">
    <property type="entry name" value="APP_MetAP"/>
    <property type="match status" value="1"/>
</dbReference>
<protein>
    <submittedName>
        <fullName evidence="2">Metallopeptidase family M24</fullName>
    </submittedName>
</protein>
<keyword evidence="3" id="KW-1185">Reference proteome</keyword>
<proteinExistence type="predicted"/>
<dbReference type="Proteomes" id="UP000186218">
    <property type="component" value="Unassembled WGS sequence"/>
</dbReference>
<dbReference type="PANTHER" id="PTHR46112">
    <property type="entry name" value="AMINOPEPTIDASE"/>
    <property type="match status" value="1"/>
</dbReference>
<dbReference type="STRING" id="1344003.SAMN05445060_1308"/>